<feature type="chain" id="PRO_5045424390" description="PepSY domain-containing protein" evidence="1">
    <location>
        <begin position="27"/>
        <end position="108"/>
    </location>
</feature>
<protein>
    <recommendedName>
        <fullName evidence="2">PepSY domain-containing protein</fullName>
    </recommendedName>
</protein>
<reference evidence="3 4" key="1">
    <citation type="submission" date="2016-10" db="EMBL/GenBank/DDBJ databases">
        <authorList>
            <person name="Varghese N."/>
            <person name="Submissions S."/>
        </authorList>
    </citation>
    <scope>NUCLEOTIDE SEQUENCE [LARGE SCALE GENOMIC DNA]</scope>
    <source>
        <strain evidence="3 4">CIP 109853</strain>
    </source>
</reference>
<sequence length="108" mass="11696">MFDPRLTLSSSVLALSLGLLALPAQADVDCPASARASWMPESSFREHLKRQGVQITKFRITPGNCYEIYGFDAQGQRLEVYYDPVTATPVTATPVAEVPGALRAAQTP</sequence>
<gene>
    <name evidence="3" type="ORF">SAMN05216600_103371</name>
</gene>
<dbReference type="InterPro" id="IPR025711">
    <property type="entry name" value="PepSY"/>
</dbReference>
<name>A0ABY1B7C3_9PSED</name>
<evidence type="ECO:0000313" key="3">
    <source>
        <dbReference type="EMBL" id="SEQ13229.1"/>
    </source>
</evidence>
<evidence type="ECO:0000259" key="2">
    <source>
        <dbReference type="Pfam" id="PF13670"/>
    </source>
</evidence>
<dbReference type="EMBL" id="FOFP01000003">
    <property type="protein sequence ID" value="SEQ13229.1"/>
    <property type="molecule type" value="Genomic_DNA"/>
</dbReference>
<keyword evidence="1" id="KW-0732">Signal</keyword>
<evidence type="ECO:0000256" key="1">
    <source>
        <dbReference type="SAM" id="SignalP"/>
    </source>
</evidence>
<accession>A0ABY1B7C3</accession>
<dbReference type="RefSeq" id="WP_069516590.1">
    <property type="nucleotide sequence ID" value="NZ_FOFP01000003.1"/>
</dbReference>
<proteinExistence type="predicted"/>
<evidence type="ECO:0000313" key="4">
    <source>
        <dbReference type="Proteomes" id="UP000198512"/>
    </source>
</evidence>
<keyword evidence="4" id="KW-1185">Reference proteome</keyword>
<organism evidence="3 4">
    <name type="scientific">Pseudomonas cuatrocienegasensis</name>
    <dbReference type="NCBI Taxonomy" id="543360"/>
    <lineage>
        <taxon>Bacteria</taxon>
        <taxon>Pseudomonadati</taxon>
        <taxon>Pseudomonadota</taxon>
        <taxon>Gammaproteobacteria</taxon>
        <taxon>Pseudomonadales</taxon>
        <taxon>Pseudomonadaceae</taxon>
        <taxon>Pseudomonas</taxon>
    </lineage>
</organism>
<feature type="domain" description="PepSY" evidence="2">
    <location>
        <begin position="13"/>
        <end position="90"/>
    </location>
</feature>
<dbReference type="Pfam" id="PF13670">
    <property type="entry name" value="PepSY_2"/>
    <property type="match status" value="1"/>
</dbReference>
<comment type="caution">
    <text evidence="3">The sequence shown here is derived from an EMBL/GenBank/DDBJ whole genome shotgun (WGS) entry which is preliminary data.</text>
</comment>
<dbReference type="Proteomes" id="UP000198512">
    <property type="component" value="Unassembled WGS sequence"/>
</dbReference>
<feature type="signal peptide" evidence="1">
    <location>
        <begin position="1"/>
        <end position="26"/>
    </location>
</feature>